<sequence length="257" mass="29258">MNVSVPKFYDKLAEDYHLIFVDWNQAISRQGEVLDKVIQSKFTMSSTHNIPLLDCSCGIGTQAIGLAKYGYNVSATDISPASVKRAEKEAVSHRVKINFGVADFRTLDKDVSGLFDIVLSADNAIPHLLTDEDLYKSFQNIHAKLNQNGLLLITIRDYAALKKKKPITTQPNVFDEGKRIVFQVYDWAGDEKTYTVNQFILQEINGEWKTKHYCTEYRALLREDINKVLSDIGFTDIEWHLPADTGYYQPIMTARKI</sequence>
<dbReference type="AlphaFoldDB" id="A0A265N707"/>
<dbReference type="GO" id="GO:0017174">
    <property type="term" value="F:glycine N-methyltransferase activity"/>
    <property type="evidence" value="ECO:0007669"/>
    <property type="project" value="InterPro"/>
</dbReference>
<dbReference type="GO" id="GO:0006111">
    <property type="term" value="P:regulation of gluconeogenesis"/>
    <property type="evidence" value="ECO:0007669"/>
    <property type="project" value="TreeGrafter"/>
</dbReference>
<dbReference type="InterPro" id="IPR014369">
    <property type="entry name" value="Gly/Sar_N_MeTrfase"/>
</dbReference>
<dbReference type="GO" id="GO:0051289">
    <property type="term" value="P:protein homotetramerization"/>
    <property type="evidence" value="ECO:0007669"/>
    <property type="project" value="TreeGrafter"/>
</dbReference>
<keyword evidence="1 5" id="KW-0489">Methyltransferase</keyword>
<dbReference type="Proteomes" id="UP000216498">
    <property type="component" value="Unassembled WGS sequence"/>
</dbReference>
<name>A0A265N707_9BACI</name>
<dbReference type="GO" id="GO:0046500">
    <property type="term" value="P:S-adenosylmethionine metabolic process"/>
    <property type="evidence" value="ECO:0007669"/>
    <property type="project" value="TreeGrafter"/>
</dbReference>
<dbReference type="EMBL" id="NPMS01000009">
    <property type="protein sequence ID" value="OZU87591.1"/>
    <property type="molecule type" value="Genomic_DNA"/>
</dbReference>
<evidence type="ECO:0000256" key="2">
    <source>
        <dbReference type="ARBA" id="ARBA00022679"/>
    </source>
</evidence>
<dbReference type="CDD" id="cd02440">
    <property type="entry name" value="AdoMet_MTases"/>
    <property type="match status" value="1"/>
</dbReference>
<dbReference type="PANTHER" id="PTHR16458">
    <property type="entry name" value="GLYCINE N-METHYLTRANSFERASE"/>
    <property type="match status" value="1"/>
</dbReference>
<comment type="caution">
    <text evidence="5">The sequence shown here is derived from an EMBL/GenBank/DDBJ whole genome shotgun (WGS) entry which is preliminary data.</text>
</comment>
<evidence type="ECO:0000313" key="6">
    <source>
        <dbReference type="Proteomes" id="UP000216498"/>
    </source>
</evidence>
<dbReference type="Pfam" id="PF13649">
    <property type="entry name" value="Methyltransf_25"/>
    <property type="match status" value="1"/>
</dbReference>
<accession>A0A265N707</accession>
<gene>
    <name evidence="5" type="ORF">CIL03_16000</name>
</gene>
<dbReference type="OrthoDB" id="9791837at2"/>
<dbReference type="GO" id="GO:1901052">
    <property type="term" value="P:sarcosine metabolic process"/>
    <property type="evidence" value="ECO:0007669"/>
    <property type="project" value="TreeGrafter"/>
</dbReference>
<dbReference type="Gene3D" id="3.40.50.150">
    <property type="entry name" value="Vaccinia Virus protein VP39"/>
    <property type="match status" value="1"/>
</dbReference>
<evidence type="ECO:0000256" key="1">
    <source>
        <dbReference type="ARBA" id="ARBA00022603"/>
    </source>
</evidence>
<evidence type="ECO:0000313" key="5">
    <source>
        <dbReference type="EMBL" id="OZU87591.1"/>
    </source>
</evidence>
<feature type="domain" description="Methyltransferase" evidence="4">
    <location>
        <begin position="53"/>
        <end position="149"/>
    </location>
</feature>
<protein>
    <submittedName>
        <fullName evidence="5">SAM-dependent methyltransferase</fullName>
    </submittedName>
</protein>
<proteinExistence type="predicted"/>
<dbReference type="GO" id="GO:0032259">
    <property type="term" value="P:methylation"/>
    <property type="evidence" value="ECO:0007669"/>
    <property type="project" value="UniProtKB-KW"/>
</dbReference>
<organism evidence="5 6">
    <name type="scientific">Virgibacillus indicus</name>
    <dbReference type="NCBI Taxonomy" id="2024554"/>
    <lineage>
        <taxon>Bacteria</taxon>
        <taxon>Bacillati</taxon>
        <taxon>Bacillota</taxon>
        <taxon>Bacilli</taxon>
        <taxon>Bacillales</taxon>
        <taxon>Bacillaceae</taxon>
        <taxon>Virgibacillus</taxon>
    </lineage>
</organism>
<dbReference type="GO" id="GO:0016594">
    <property type="term" value="F:glycine binding"/>
    <property type="evidence" value="ECO:0007669"/>
    <property type="project" value="TreeGrafter"/>
</dbReference>
<dbReference type="SUPFAM" id="SSF53335">
    <property type="entry name" value="S-adenosyl-L-methionine-dependent methyltransferases"/>
    <property type="match status" value="1"/>
</dbReference>
<dbReference type="Gene3D" id="2.20.25.110">
    <property type="entry name" value="S-adenosyl-L-methionine-dependent methyltransferases"/>
    <property type="match status" value="1"/>
</dbReference>
<dbReference type="RefSeq" id="WP_094886893.1">
    <property type="nucleotide sequence ID" value="NZ_NPMS01000009.1"/>
</dbReference>
<dbReference type="GO" id="GO:0006730">
    <property type="term" value="P:one-carbon metabolic process"/>
    <property type="evidence" value="ECO:0007669"/>
    <property type="project" value="TreeGrafter"/>
</dbReference>
<evidence type="ECO:0000256" key="3">
    <source>
        <dbReference type="ARBA" id="ARBA00022691"/>
    </source>
</evidence>
<dbReference type="InterPro" id="IPR029063">
    <property type="entry name" value="SAM-dependent_MTases_sf"/>
</dbReference>
<keyword evidence="2 5" id="KW-0808">Transferase</keyword>
<dbReference type="InterPro" id="IPR041698">
    <property type="entry name" value="Methyltransf_25"/>
</dbReference>
<dbReference type="GO" id="GO:0046498">
    <property type="term" value="P:S-adenosylhomocysteine metabolic process"/>
    <property type="evidence" value="ECO:0007669"/>
    <property type="project" value="TreeGrafter"/>
</dbReference>
<dbReference type="GO" id="GO:0005829">
    <property type="term" value="C:cytosol"/>
    <property type="evidence" value="ECO:0007669"/>
    <property type="project" value="TreeGrafter"/>
</dbReference>
<evidence type="ECO:0000259" key="4">
    <source>
        <dbReference type="Pfam" id="PF13649"/>
    </source>
</evidence>
<dbReference type="GO" id="GO:1904047">
    <property type="term" value="F:S-adenosyl-L-methionine binding"/>
    <property type="evidence" value="ECO:0007669"/>
    <property type="project" value="TreeGrafter"/>
</dbReference>
<dbReference type="GO" id="GO:0042802">
    <property type="term" value="F:identical protein binding"/>
    <property type="evidence" value="ECO:0007669"/>
    <property type="project" value="TreeGrafter"/>
</dbReference>
<reference evidence="5 6" key="1">
    <citation type="submission" date="2017-08" db="EMBL/GenBank/DDBJ databases">
        <title>Virgibacillus indicus sp. nov. and Virgibacillus profoundi sp. nov, two moderately halophilic bacteria isolated from marine sediment by using the Microfluidic Streak Plate.</title>
        <authorList>
            <person name="Xu B."/>
            <person name="Hu B."/>
            <person name="Wang J."/>
            <person name="Zhu Y."/>
            <person name="Huang L."/>
            <person name="Du W."/>
            <person name="Huang Y."/>
        </authorList>
    </citation>
    <scope>NUCLEOTIDE SEQUENCE [LARGE SCALE GENOMIC DNA]</scope>
    <source>
        <strain evidence="5 6">IO3-P2-C2</strain>
    </source>
</reference>
<keyword evidence="6" id="KW-1185">Reference proteome</keyword>
<dbReference type="PANTHER" id="PTHR16458:SF2">
    <property type="entry name" value="GLYCINE N-METHYLTRANSFERASE"/>
    <property type="match status" value="1"/>
</dbReference>
<keyword evidence="3" id="KW-0949">S-adenosyl-L-methionine</keyword>